<feature type="compositionally biased region" description="Pro residues" evidence="1">
    <location>
        <begin position="175"/>
        <end position="184"/>
    </location>
</feature>
<reference evidence="2" key="5">
    <citation type="submission" date="2025-09" db="UniProtKB">
        <authorList>
            <consortium name="Ensembl"/>
        </authorList>
    </citation>
    <scope>IDENTIFICATION</scope>
</reference>
<dbReference type="InterPro" id="IPR042345">
    <property type="entry name" value="Btbd7"/>
</dbReference>
<organism evidence="2 3">
    <name type="scientific">Callorhinchus milii</name>
    <name type="common">Ghost shark</name>
    <dbReference type="NCBI Taxonomy" id="7868"/>
    <lineage>
        <taxon>Eukaryota</taxon>
        <taxon>Metazoa</taxon>
        <taxon>Chordata</taxon>
        <taxon>Craniata</taxon>
        <taxon>Vertebrata</taxon>
        <taxon>Chondrichthyes</taxon>
        <taxon>Holocephali</taxon>
        <taxon>Chimaeriformes</taxon>
        <taxon>Callorhinchidae</taxon>
        <taxon>Callorhinchus</taxon>
    </lineage>
</organism>
<feature type="compositionally biased region" description="Pro residues" evidence="1">
    <location>
        <begin position="98"/>
        <end position="112"/>
    </location>
</feature>
<dbReference type="Proteomes" id="UP000314986">
    <property type="component" value="Unassembled WGS sequence"/>
</dbReference>
<feature type="compositionally biased region" description="Basic and acidic residues" evidence="1">
    <location>
        <begin position="113"/>
        <end position="126"/>
    </location>
</feature>
<accession>A0A4W3GTP5</accession>
<name>A0A4W3GTP5_CALMI</name>
<evidence type="ECO:0000313" key="2">
    <source>
        <dbReference type="Ensembl" id="ENSCMIP00000006966.1"/>
    </source>
</evidence>
<evidence type="ECO:0000256" key="1">
    <source>
        <dbReference type="SAM" id="MobiDB-lite"/>
    </source>
</evidence>
<proteinExistence type="predicted"/>
<dbReference type="PANTHER" id="PTHR16064:SF3">
    <property type="entry name" value="BTB_POZ DOMAIN-CONTAINING PROTEIN 7"/>
    <property type="match status" value="1"/>
</dbReference>
<dbReference type="Ensembl" id="ENSCMIT00000007186.1">
    <property type="protein sequence ID" value="ENSCMIP00000006966.1"/>
    <property type="gene ID" value="ENSCMIG00000003893.1"/>
</dbReference>
<reference evidence="2" key="4">
    <citation type="submission" date="2025-08" db="UniProtKB">
        <authorList>
            <consortium name="Ensembl"/>
        </authorList>
    </citation>
    <scope>IDENTIFICATION</scope>
</reference>
<keyword evidence="3" id="KW-1185">Reference proteome</keyword>
<dbReference type="PANTHER" id="PTHR16064">
    <property type="entry name" value="BTB POZ DOMAIN CONTAINING 7"/>
    <property type="match status" value="1"/>
</dbReference>
<dbReference type="GeneTree" id="ENSGT00390000014092"/>
<evidence type="ECO:0000313" key="3">
    <source>
        <dbReference type="Proteomes" id="UP000314986"/>
    </source>
</evidence>
<sequence length="184" mass="20794">MFARVKDLRHSDQVQRSYTLNLGAGATITHIIQLRVVREFGLPDSATELLKYPVVYFPNEHLAADSPVFTRRQPSSRRATPVKETEVLTLDPFRNFSPPLPPPPPPYHPPPTPRRERTQTSERKLEGQAPACCVLHSHLQLQPCPRTSERVLQATIRIPKESRMASKDQITVSQSPPPPTRLQS</sequence>
<reference evidence="3" key="1">
    <citation type="journal article" date="2006" name="Science">
        <title>Ancient noncoding elements conserved in the human genome.</title>
        <authorList>
            <person name="Venkatesh B."/>
            <person name="Kirkness E.F."/>
            <person name="Loh Y.H."/>
            <person name="Halpern A.L."/>
            <person name="Lee A.P."/>
            <person name="Johnson J."/>
            <person name="Dandona N."/>
            <person name="Viswanathan L.D."/>
            <person name="Tay A."/>
            <person name="Venter J.C."/>
            <person name="Strausberg R.L."/>
            <person name="Brenner S."/>
        </authorList>
    </citation>
    <scope>NUCLEOTIDE SEQUENCE [LARGE SCALE GENOMIC DNA]</scope>
</reference>
<feature type="region of interest" description="Disordered" evidence="1">
    <location>
        <begin position="159"/>
        <end position="184"/>
    </location>
</feature>
<reference evidence="3" key="3">
    <citation type="journal article" date="2014" name="Nature">
        <title>Elephant shark genome provides unique insights into gnathostome evolution.</title>
        <authorList>
            <consortium name="International Elephant Shark Genome Sequencing Consortium"/>
            <person name="Venkatesh B."/>
            <person name="Lee A.P."/>
            <person name="Ravi V."/>
            <person name="Maurya A.K."/>
            <person name="Lian M.M."/>
            <person name="Swann J.B."/>
            <person name="Ohta Y."/>
            <person name="Flajnik M.F."/>
            <person name="Sutoh Y."/>
            <person name="Kasahara M."/>
            <person name="Hoon S."/>
            <person name="Gangu V."/>
            <person name="Roy S.W."/>
            <person name="Irimia M."/>
            <person name="Korzh V."/>
            <person name="Kondrychyn I."/>
            <person name="Lim Z.W."/>
            <person name="Tay B.H."/>
            <person name="Tohari S."/>
            <person name="Kong K.W."/>
            <person name="Ho S."/>
            <person name="Lorente-Galdos B."/>
            <person name="Quilez J."/>
            <person name="Marques-Bonet T."/>
            <person name="Raney B.J."/>
            <person name="Ingham P.W."/>
            <person name="Tay A."/>
            <person name="Hillier L.W."/>
            <person name="Minx P."/>
            <person name="Boehm T."/>
            <person name="Wilson R.K."/>
            <person name="Brenner S."/>
            <person name="Warren W.C."/>
        </authorList>
    </citation>
    <scope>NUCLEOTIDE SEQUENCE [LARGE SCALE GENOMIC DNA]</scope>
</reference>
<dbReference type="AlphaFoldDB" id="A0A4W3GTP5"/>
<feature type="region of interest" description="Disordered" evidence="1">
    <location>
        <begin position="70"/>
        <end position="127"/>
    </location>
</feature>
<reference evidence="3" key="2">
    <citation type="journal article" date="2007" name="PLoS Biol.">
        <title>Survey sequencing and comparative analysis of the elephant shark (Callorhinchus milii) genome.</title>
        <authorList>
            <person name="Venkatesh B."/>
            <person name="Kirkness E.F."/>
            <person name="Loh Y.H."/>
            <person name="Halpern A.L."/>
            <person name="Lee A.P."/>
            <person name="Johnson J."/>
            <person name="Dandona N."/>
            <person name="Viswanathan L.D."/>
            <person name="Tay A."/>
            <person name="Venter J.C."/>
            <person name="Strausberg R.L."/>
            <person name="Brenner S."/>
        </authorList>
    </citation>
    <scope>NUCLEOTIDE SEQUENCE [LARGE SCALE GENOMIC DNA]</scope>
</reference>
<dbReference type="GO" id="GO:0061138">
    <property type="term" value="P:morphogenesis of a branching epithelium"/>
    <property type="evidence" value="ECO:0007669"/>
    <property type="project" value="InterPro"/>
</dbReference>
<protein>
    <submittedName>
        <fullName evidence="2">Uncharacterized protein</fullName>
    </submittedName>
</protein>